<dbReference type="Proteomes" id="UP001396334">
    <property type="component" value="Unassembled WGS sequence"/>
</dbReference>
<dbReference type="Gene3D" id="1.10.510.10">
    <property type="entry name" value="Transferase(Phosphotransferase) domain 1"/>
    <property type="match status" value="1"/>
</dbReference>
<evidence type="ECO:0000313" key="2">
    <source>
        <dbReference type="Proteomes" id="UP001396334"/>
    </source>
</evidence>
<protein>
    <submittedName>
        <fullName evidence="1">Uncharacterized protein</fullName>
    </submittedName>
</protein>
<evidence type="ECO:0000313" key="1">
    <source>
        <dbReference type="EMBL" id="KAK9005220.1"/>
    </source>
</evidence>
<sequence length="97" mass="10801">MVDWMWGLHVEGRIIKAADKRLNGAFGEEEMRKLHLVGLSCAHPDSAERPSIRRVLQIINNEADPIAVPKMKPSLVFSCSLTVEDIVSDDEESKTTA</sequence>
<reference evidence="1 2" key="1">
    <citation type="journal article" date="2024" name="G3 (Bethesda)">
        <title>Genome assembly of Hibiscus sabdariffa L. provides insights into metabolisms of medicinal natural products.</title>
        <authorList>
            <person name="Kim T."/>
        </authorList>
    </citation>
    <scope>NUCLEOTIDE SEQUENCE [LARGE SCALE GENOMIC DNA]</scope>
    <source>
        <strain evidence="1">TK-2024</strain>
        <tissue evidence="1">Old leaves</tissue>
    </source>
</reference>
<proteinExistence type="predicted"/>
<name>A0ABR2QX05_9ROSI</name>
<keyword evidence="2" id="KW-1185">Reference proteome</keyword>
<comment type="caution">
    <text evidence="1">The sequence shown here is derived from an EMBL/GenBank/DDBJ whole genome shotgun (WGS) entry which is preliminary data.</text>
</comment>
<accession>A0ABR2QX05</accession>
<dbReference type="EMBL" id="JBBPBN010000030">
    <property type="protein sequence ID" value="KAK9005220.1"/>
    <property type="molecule type" value="Genomic_DNA"/>
</dbReference>
<gene>
    <name evidence="1" type="ORF">V6N11_042664</name>
</gene>
<organism evidence="1 2">
    <name type="scientific">Hibiscus sabdariffa</name>
    <name type="common">roselle</name>
    <dbReference type="NCBI Taxonomy" id="183260"/>
    <lineage>
        <taxon>Eukaryota</taxon>
        <taxon>Viridiplantae</taxon>
        <taxon>Streptophyta</taxon>
        <taxon>Embryophyta</taxon>
        <taxon>Tracheophyta</taxon>
        <taxon>Spermatophyta</taxon>
        <taxon>Magnoliopsida</taxon>
        <taxon>eudicotyledons</taxon>
        <taxon>Gunneridae</taxon>
        <taxon>Pentapetalae</taxon>
        <taxon>rosids</taxon>
        <taxon>malvids</taxon>
        <taxon>Malvales</taxon>
        <taxon>Malvaceae</taxon>
        <taxon>Malvoideae</taxon>
        <taxon>Hibiscus</taxon>
    </lineage>
</organism>